<evidence type="ECO:0000313" key="7">
    <source>
        <dbReference type="Proteomes" id="UP000051221"/>
    </source>
</evidence>
<feature type="domain" description="HTH lysR-type" evidence="5">
    <location>
        <begin position="1"/>
        <end position="58"/>
    </location>
</feature>
<keyword evidence="3" id="KW-0238">DNA-binding</keyword>
<name>A0A0Q2RI65_VIBFU</name>
<dbReference type="Gene3D" id="1.10.10.10">
    <property type="entry name" value="Winged helix-like DNA-binding domain superfamily/Winged helix DNA-binding domain"/>
    <property type="match status" value="1"/>
</dbReference>
<dbReference type="GO" id="GO:0006351">
    <property type="term" value="P:DNA-templated transcription"/>
    <property type="evidence" value="ECO:0007669"/>
    <property type="project" value="TreeGrafter"/>
</dbReference>
<sequence length="291" mass="33223">MDYNAAKLFIAVVQTGSLSSASEKTGIPISTLSRKMNELEQRLRVQLLERSSQGVKPTYKGQQFFEQARLGLELLDDAQKAVQSEHKLQGKLRISIPPNFPLWWDLLTEFQRQYPDIQVFCHASERVVDLFEDGIDVALRMGDLHTDNVIAKKIMNVATCLVASPKLLDRFGYPTTLAELADFPLATWENINNGAFEWQFGAEKITFEPIFSTNNVEGLFHYALNSMGVSQLLDILVTPYVERGELVQLLPDLHAQSLPLHLVYARHKHPSTIVRTYIDFCFEWIQSRHFK</sequence>
<dbReference type="SUPFAM" id="SSF53850">
    <property type="entry name" value="Periplasmic binding protein-like II"/>
    <property type="match status" value="1"/>
</dbReference>
<dbReference type="AlphaFoldDB" id="A0A0Q2RI65"/>
<dbReference type="PANTHER" id="PTHR30537:SF5">
    <property type="entry name" value="HTH-TYPE TRANSCRIPTIONAL ACTIVATOR TTDR-RELATED"/>
    <property type="match status" value="1"/>
</dbReference>
<dbReference type="InterPro" id="IPR036390">
    <property type="entry name" value="WH_DNA-bd_sf"/>
</dbReference>
<dbReference type="GO" id="GO:0003700">
    <property type="term" value="F:DNA-binding transcription factor activity"/>
    <property type="evidence" value="ECO:0007669"/>
    <property type="project" value="InterPro"/>
</dbReference>
<evidence type="ECO:0000256" key="4">
    <source>
        <dbReference type="ARBA" id="ARBA00023163"/>
    </source>
</evidence>
<dbReference type="PROSITE" id="PS50931">
    <property type="entry name" value="HTH_LYSR"/>
    <property type="match status" value="1"/>
</dbReference>
<dbReference type="CDD" id="cd08422">
    <property type="entry name" value="PBP2_CrgA_like"/>
    <property type="match status" value="1"/>
</dbReference>
<comment type="caution">
    <text evidence="6">The sequence shown here is derived from an EMBL/GenBank/DDBJ whole genome shotgun (WGS) entry which is preliminary data.</text>
</comment>
<proteinExistence type="inferred from homology"/>
<dbReference type="RefSeq" id="WP_055467168.1">
    <property type="nucleotide sequence ID" value="NZ_LKHS01000030.1"/>
</dbReference>
<dbReference type="InterPro" id="IPR000847">
    <property type="entry name" value="LysR_HTH_N"/>
</dbReference>
<evidence type="ECO:0000256" key="3">
    <source>
        <dbReference type="ARBA" id="ARBA00023125"/>
    </source>
</evidence>
<evidence type="ECO:0000259" key="5">
    <source>
        <dbReference type="PROSITE" id="PS50931"/>
    </source>
</evidence>
<dbReference type="InterPro" id="IPR036388">
    <property type="entry name" value="WH-like_DNA-bd_sf"/>
</dbReference>
<dbReference type="Pfam" id="PF00126">
    <property type="entry name" value="HTH_1"/>
    <property type="match status" value="1"/>
</dbReference>
<dbReference type="InParanoid" id="A0A0Q2RI65"/>
<evidence type="ECO:0000256" key="2">
    <source>
        <dbReference type="ARBA" id="ARBA00023015"/>
    </source>
</evidence>
<evidence type="ECO:0000313" key="6">
    <source>
        <dbReference type="EMBL" id="KQH83734.1"/>
    </source>
</evidence>
<dbReference type="Gene3D" id="3.40.190.290">
    <property type="match status" value="1"/>
</dbReference>
<protein>
    <submittedName>
        <fullName evidence="6">LysR family transcriptional regulator</fullName>
    </submittedName>
</protein>
<dbReference type="InterPro" id="IPR005119">
    <property type="entry name" value="LysR_subst-bd"/>
</dbReference>
<dbReference type="FunFam" id="1.10.10.10:FF:000001">
    <property type="entry name" value="LysR family transcriptional regulator"/>
    <property type="match status" value="1"/>
</dbReference>
<accession>A0A0Q2RI65</accession>
<dbReference type="SUPFAM" id="SSF46785">
    <property type="entry name" value="Winged helix' DNA-binding domain"/>
    <property type="match status" value="1"/>
</dbReference>
<dbReference type="InterPro" id="IPR058163">
    <property type="entry name" value="LysR-type_TF_proteobact-type"/>
</dbReference>
<dbReference type="Pfam" id="PF03466">
    <property type="entry name" value="LysR_substrate"/>
    <property type="match status" value="1"/>
</dbReference>
<organism evidence="6 7">
    <name type="scientific">Vibrio furnissii</name>
    <dbReference type="NCBI Taxonomy" id="29494"/>
    <lineage>
        <taxon>Bacteria</taxon>
        <taxon>Pseudomonadati</taxon>
        <taxon>Pseudomonadota</taxon>
        <taxon>Gammaproteobacteria</taxon>
        <taxon>Vibrionales</taxon>
        <taxon>Vibrionaceae</taxon>
        <taxon>Vibrio</taxon>
    </lineage>
</organism>
<dbReference type="PANTHER" id="PTHR30537">
    <property type="entry name" value="HTH-TYPE TRANSCRIPTIONAL REGULATOR"/>
    <property type="match status" value="1"/>
</dbReference>
<gene>
    <name evidence="6" type="ORF">AMR76_21520</name>
</gene>
<keyword evidence="4" id="KW-0804">Transcription</keyword>
<evidence type="ECO:0000256" key="1">
    <source>
        <dbReference type="ARBA" id="ARBA00009437"/>
    </source>
</evidence>
<dbReference type="Proteomes" id="UP000051221">
    <property type="component" value="Unassembled WGS sequence"/>
</dbReference>
<keyword evidence="2" id="KW-0805">Transcription regulation</keyword>
<dbReference type="EMBL" id="LKHS01000030">
    <property type="protein sequence ID" value="KQH83734.1"/>
    <property type="molecule type" value="Genomic_DNA"/>
</dbReference>
<keyword evidence="7" id="KW-1185">Reference proteome</keyword>
<comment type="similarity">
    <text evidence="1">Belongs to the LysR transcriptional regulatory family.</text>
</comment>
<reference evidence="6 7" key="1">
    <citation type="submission" date="2015-08" db="EMBL/GenBank/DDBJ databases">
        <title>Antibacterial properties of a collection of Vibrionaceae strains.</title>
        <authorList>
            <person name="Giubergia S."/>
        </authorList>
    </citation>
    <scope>NUCLEOTIDE SEQUENCE [LARGE SCALE GENOMIC DNA]</scope>
    <source>
        <strain evidence="6 7">S0821</strain>
    </source>
</reference>
<dbReference type="GO" id="GO:0043565">
    <property type="term" value="F:sequence-specific DNA binding"/>
    <property type="evidence" value="ECO:0007669"/>
    <property type="project" value="TreeGrafter"/>
</dbReference>